<gene>
    <name evidence="4" type="ORF">A3B93_01175</name>
</gene>
<dbReference type="AlphaFoldDB" id="A0A1F6WHH0"/>
<dbReference type="Gene3D" id="3.40.1190.20">
    <property type="match status" value="1"/>
</dbReference>
<protein>
    <recommendedName>
        <fullName evidence="3">Carbohydrate kinase PfkB domain-containing protein</fullName>
    </recommendedName>
</protein>
<dbReference type="Proteomes" id="UP000179880">
    <property type="component" value="Unassembled WGS sequence"/>
</dbReference>
<name>A0A1F6WHH0_9BACT</name>
<keyword evidence="2" id="KW-0418">Kinase</keyword>
<organism evidence="4 5">
    <name type="scientific">Candidatus Nomurabacteria bacterium RIFCSPHIGHO2_02_FULL_42_24</name>
    <dbReference type="NCBI Taxonomy" id="1801757"/>
    <lineage>
        <taxon>Bacteria</taxon>
        <taxon>Candidatus Nomuraibacteriota</taxon>
    </lineage>
</organism>
<dbReference type="GO" id="GO:0016301">
    <property type="term" value="F:kinase activity"/>
    <property type="evidence" value="ECO:0007669"/>
    <property type="project" value="UniProtKB-KW"/>
</dbReference>
<dbReference type="InterPro" id="IPR011611">
    <property type="entry name" value="PfkB_dom"/>
</dbReference>
<dbReference type="PANTHER" id="PTHR10584">
    <property type="entry name" value="SUGAR KINASE"/>
    <property type="match status" value="1"/>
</dbReference>
<evidence type="ECO:0000256" key="1">
    <source>
        <dbReference type="ARBA" id="ARBA00022679"/>
    </source>
</evidence>
<comment type="caution">
    <text evidence="4">The sequence shown here is derived from an EMBL/GenBank/DDBJ whole genome shotgun (WGS) entry which is preliminary data.</text>
</comment>
<dbReference type="PANTHER" id="PTHR10584:SF166">
    <property type="entry name" value="RIBOKINASE"/>
    <property type="match status" value="1"/>
</dbReference>
<proteinExistence type="predicted"/>
<reference evidence="4 5" key="1">
    <citation type="journal article" date="2016" name="Nat. Commun.">
        <title>Thousands of microbial genomes shed light on interconnected biogeochemical processes in an aquifer system.</title>
        <authorList>
            <person name="Anantharaman K."/>
            <person name="Brown C.T."/>
            <person name="Hug L.A."/>
            <person name="Sharon I."/>
            <person name="Castelle C.J."/>
            <person name="Probst A.J."/>
            <person name="Thomas B.C."/>
            <person name="Singh A."/>
            <person name="Wilkins M.J."/>
            <person name="Karaoz U."/>
            <person name="Brodie E.L."/>
            <person name="Williams K.H."/>
            <person name="Hubbard S.S."/>
            <person name="Banfield J.F."/>
        </authorList>
    </citation>
    <scope>NUCLEOTIDE SEQUENCE [LARGE SCALE GENOMIC DNA]</scope>
</reference>
<evidence type="ECO:0000259" key="3">
    <source>
        <dbReference type="Pfam" id="PF00294"/>
    </source>
</evidence>
<evidence type="ECO:0000256" key="2">
    <source>
        <dbReference type="ARBA" id="ARBA00022777"/>
    </source>
</evidence>
<feature type="domain" description="Carbohydrate kinase PfkB" evidence="3">
    <location>
        <begin position="39"/>
        <end position="308"/>
    </location>
</feature>
<evidence type="ECO:0000313" key="4">
    <source>
        <dbReference type="EMBL" id="OGI81347.1"/>
    </source>
</evidence>
<sequence>MNIDFLAIGDVVTEPFIRIKDAAVHCKLNKEDCELCLRFGDKVPYESAEIMRAVGNSANAAVAAARLGLNSYLMSYIGDDEVGRGNLEELAKNKVHTDFITAVSDLPSNYHYVLWYDVERTILIKHTEFPYSFPINLPEPKWIYLSSLAANSEDYHRQIAEYLRAHPSVKLAFQPGTFQMKLGTEKLKDIYRRTDVFFCNTDEARRILKTEEKDFVKLMRGLAALGPKIVCITDSINGAYAYDDNSPDGEIWFIPAYPHEPFERTGAGDAFSSTFTSALALGKTVSEALTWGPINAMSVVLQAGAQKGLLSRVKLEEYLVKAPTDYKLKKIN</sequence>
<evidence type="ECO:0000313" key="5">
    <source>
        <dbReference type="Proteomes" id="UP000179880"/>
    </source>
</evidence>
<dbReference type="GO" id="GO:0005829">
    <property type="term" value="C:cytosol"/>
    <property type="evidence" value="ECO:0007669"/>
    <property type="project" value="TreeGrafter"/>
</dbReference>
<dbReference type="EMBL" id="MFUH01000032">
    <property type="protein sequence ID" value="OGI81347.1"/>
    <property type="molecule type" value="Genomic_DNA"/>
</dbReference>
<keyword evidence="1" id="KW-0808">Transferase</keyword>
<dbReference type="Pfam" id="PF00294">
    <property type="entry name" value="PfkB"/>
    <property type="match status" value="1"/>
</dbReference>
<dbReference type="InterPro" id="IPR029056">
    <property type="entry name" value="Ribokinase-like"/>
</dbReference>
<accession>A0A1F6WHH0</accession>
<dbReference type="SUPFAM" id="SSF53613">
    <property type="entry name" value="Ribokinase-like"/>
    <property type="match status" value="1"/>
</dbReference>